<dbReference type="AlphaFoldDB" id="A0AAP0KLL3"/>
<proteinExistence type="predicted"/>
<reference evidence="2 3" key="1">
    <citation type="submission" date="2024-01" db="EMBL/GenBank/DDBJ databases">
        <title>Genome assemblies of Stephania.</title>
        <authorList>
            <person name="Yang L."/>
        </authorList>
    </citation>
    <scope>NUCLEOTIDE SEQUENCE [LARGE SCALE GENOMIC DNA]</scope>
    <source>
        <strain evidence="2">QJT</strain>
        <tissue evidence="2">Leaf</tissue>
    </source>
</reference>
<protein>
    <submittedName>
        <fullName evidence="2">Uncharacterized protein</fullName>
    </submittedName>
</protein>
<gene>
    <name evidence="2" type="ORF">Sjap_002263</name>
</gene>
<dbReference type="EMBL" id="JBBNAE010000001">
    <property type="protein sequence ID" value="KAK9154783.1"/>
    <property type="molecule type" value="Genomic_DNA"/>
</dbReference>
<evidence type="ECO:0000256" key="1">
    <source>
        <dbReference type="SAM" id="MobiDB-lite"/>
    </source>
</evidence>
<keyword evidence="3" id="KW-1185">Reference proteome</keyword>
<organism evidence="2 3">
    <name type="scientific">Stephania japonica</name>
    <dbReference type="NCBI Taxonomy" id="461633"/>
    <lineage>
        <taxon>Eukaryota</taxon>
        <taxon>Viridiplantae</taxon>
        <taxon>Streptophyta</taxon>
        <taxon>Embryophyta</taxon>
        <taxon>Tracheophyta</taxon>
        <taxon>Spermatophyta</taxon>
        <taxon>Magnoliopsida</taxon>
        <taxon>Ranunculales</taxon>
        <taxon>Menispermaceae</taxon>
        <taxon>Menispermoideae</taxon>
        <taxon>Cissampelideae</taxon>
        <taxon>Stephania</taxon>
    </lineage>
</organism>
<name>A0AAP0KLL3_9MAGN</name>
<comment type="caution">
    <text evidence="2">The sequence shown here is derived from an EMBL/GenBank/DDBJ whole genome shotgun (WGS) entry which is preliminary data.</text>
</comment>
<accession>A0AAP0KLL3</accession>
<sequence>MHAHALSLPFLQRRTRSQEPVGNALESQSGTGSTSKAALHFDSLLTTNFTIKNSLHRREDTKLLVFSFPEFQVLAYIHTENVKDKKSIVHSVNPQITKIIKELTQINRFFQCEVNRPNRVRLNRAEPARLIDGRGLKSLNPSLALASVARERSIYRQQSTYGIVQALSNEQCTRGVVLRERQEEIEKEEAKKVRSWSRPNPQARGEVENS</sequence>
<evidence type="ECO:0000313" key="2">
    <source>
        <dbReference type="EMBL" id="KAK9154783.1"/>
    </source>
</evidence>
<evidence type="ECO:0000313" key="3">
    <source>
        <dbReference type="Proteomes" id="UP001417504"/>
    </source>
</evidence>
<feature type="region of interest" description="Disordered" evidence="1">
    <location>
        <begin position="184"/>
        <end position="210"/>
    </location>
</feature>
<dbReference type="Proteomes" id="UP001417504">
    <property type="component" value="Unassembled WGS sequence"/>
</dbReference>